<feature type="binding site" evidence="5">
    <location>
        <position position="78"/>
    </location>
    <ligand>
        <name>S-adenosyl-L-methionine</name>
        <dbReference type="ChEBI" id="CHEBI:59789"/>
    </ligand>
</feature>
<comment type="function">
    <text evidence="5">Methyltransferase required for the conversion of demethylmenaquinol (DMKH2) to menaquinol (MKH2).</text>
</comment>
<evidence type="ECO:0000256" key="4">
    <source>
        <dbReference type="ARBA" id="ARBA00022691"/>
    </source>
</evidence>
<dbReference type="CDD" id="cd02440">
    <property type="entry name" value="AdoMet_MTases"/>
    <property type="match status" value="1"/>
</dbReference>
<comment type="pathway">
    <text evidence="5">Quinol/quinone metabolism; menaquinone biosynthesis; menaquinol from 1,4-dihydroxy-2-naphthoate: step 2/2.</text>
</comment>
<protein>
    <recommendedName>
        <fullName evidence="5">Demethylmenaquinone methyltransferase</fullName>
        <ecNumber evidence="5">2.1.1.163</ecNumber>
    </recommendedName>
</protein>
<dbReference type="PANTHER" id="PTHR43591">
    <property type="entry name" value="METHYLTRANSFERASE"/>
    <property type="match status" value="1"/>
</dbReference>
<name>A0A328FC08_9BACT</name>
<dbReference type="RefSeq" id="WP_111956147.1">
    <property type="nucleotide sequence ID" value="NZ_CP036313.1"/>
</dbReference>
<feature type="binding site" evidence="5">
    <location>
        <position position="57"/>
    </location>
    <ligand>
        <name>S-adenosyl-L-methionine</name>
        <dbReference type="ChEBI" id="CHEBI:59789"/>
    </ligand>
</feature>
<dbReference type="Proteomes" id="UP000293902">
    <property type="component" value="Chromosome"/>
</dbReference>
<dbReference type="EC" id="2.1.1.163" evidence="5"/>
<dbReference type="GO" id="GO:0006744">
    <property type="term" value="P:ubiquinone biosynthetic process"/>
    <property type="evidence" value="ECO:0007669"/>
    <property type="project" value="UniProtKB-UniPathway"/>
</dbReference>
<dbReference type="EMBL" id="QLNI01000017">
    <property type="protein sequence ID" value="RAM02224.1"/>
    <property type="molecule type" value="Genomic_DNA"/>
</dbReference>
<keyword evidence="9" id="KW-1185">Reference proteome</keyword>
<dbReference type="Gene3D" id="3.40.50.150">
    <property type="entry name" value="Vaccinia Virus protein VP39"/>
    <property type="match status" value="1"/>
</dbReference>
<keyword evidence="2 5" id="KW-0489">Methyltransferase</keyword>
<dbReference type="Pfam" id="PF01209">
    <property type="entry name" value="Ubie_methyltran"/>
    <property type="match status" value="1"/>
</dbReference>
<dbReference type="HAMAP" id="MF_01813">
    <property type="entry name" value="MenG_UbiE_methyltr"/>
    <property type="match status" value="1"/>
</dbReference>
<dbReference type="GO" id="GO:0032259">
    <property type="term" value="P:methylation"/>
    <property type="evidence" value="ECO:0007669"/>
    <property type="project" value="UniProtKB-KW"/>
</dbReference>
<dbReference type="UniPathway" id="UPA00232"/>
<dbReference type="NCBIfam" id="NF001244">
    <property type="entry name" value="PRK00216.1-5"/>
    <property type="match status" value="1"/>
</dbReference>
<reference evidence="6 9" key="2">
    <citation type="submission" date="2019-02" db="EMBL/GenBank/DDBJ databases">
        <title>Complete genome sequence of Desulfobacter hydrogenophilus AcRS1.</title>
        <authorList>
            <person name="Marietou A."/>
            <person name="Lund M.B."/>
            <person name="Marshall I.P.G."/>
            <person name="Schreiber L."/>
            <person name="Jorgensen B."/>
        </authorList>
    </citation>
    <scope>NUCLEOTIDE SEQUENCE [LARGE SCALE GENOMIC DNA]</scope>
    <source>
        <strain evidence="6 9">AcRS1</strain>
    </source>
</reference>
<dbReference type="OrthoDB" id="9808140at2"/>
<evidence type="ECO:0000313" key="7">
    <source>
        <dbReference type="EMBL" id="RAM02224.1"/>
    </source>
</evidence>
<dbReference type="InterPro" id="IPR023576">
    <property type="entry name" value="UbiE/COQ5_MeTrFase_CS"/>
</dbReference>
<evidence type="ECO:0000256" key="5">
    <source>
        <dbReference type="HAMAP-Rule" id="MF_01813"/>
    </source>
</evidence>
<evidence type="ECO:0000313" key="9">
    <source>
        <dbReference type="Proteomes" id="UP000293902"/>
    </source>
</evidence>
<keyword evidence="1 5" id="KW-0474">Menaquinone biosynthesis</keyword>
<evidence type="ECO:0000256" key="2">
    <source>
        <dbReference type="ARBA" id="ARBA00022603"/>
    </source>
</evidence>
<keyword evidence="3 5" id="KW-0808">Transferase</keyword>
<comment type="caution">
    <text evidence="5">Lacks conserved residue(s) required for the propagation of feature annotation.</text>
</comment>
<comment type="similarity">
    <text evidence="5">Belongs to the class I-like SAM-binding methyltransferase superfamily. MenG/UbiE family.</text>
</comment>
<dbReference type="EMBL" id="CP036313">
    <property type="protein sequence ID" value="QBH15099.1"/>
    <property type="molecule type" value="Genomic_DNA"/>
</dbReference>
<gene>
    <name evidence="5" type="primary">menG</name>
    <name evidence="6" type="synonym">ubiE</name>
    <name evidence="7" type="ORF">DO021_09800</name>
    <name evidence="6" type="ORF">EYB58_20540</name>
</gene>
<dbReference type="NCBIfam" id="TIGR01934">
    <property type="entry name" value="MenG_MenH_UbiE"/>
    <property type="match status" value="1"/>
</dbReference>
<dbReference type="InterPro" id="IPR029063">
    <property type="entry name" value="SAM-dependent_MTases_sf"/>
</dbReference>
<reference evidence="7 8" key="1">
    <citation type="submission" date="2018-06" db="EMBL/GenBank/DDBJ databases">
        <title>Complete Genome Sequence of Desulfobacter hydrogenophilus (DSM3380).</title>
        <authorList>
            <person name="Marietou A."/>
            <person name="Schreiber L."/>
            <person name="Marshall I."/>
            <person name="Jorgensen B."/>
        </authorList>
    </citation>
    <scope>NUCLEOTIDE SEQUENCE [LARGE SCALE GENOMIC DNA]</scope>
    <source>
        <strain evidence="7 8">DSM 3380</strain>
    </source>
</reference>
<evidence type="ECO:0000313" key="6">
    <source>
        <dbReference type="EMBL" id="QBH15099.1"/>
    </source>
</evidence>
<keyword evidence="4 5" id="KW-0949">S-adenosyl-L-methionine</keyword>
<feature type="binding site" evidence="5">
    <location>
        <begin position="105"/>
        <end position="106"/>
    </location>
    <ligand>
        <name>S-adenosyl-L-methionine</name>
        <dbReference type="ChEBI" id="CHEBI:59789"/>
    </ligand>
</feature>
<dbReference type="GO" id="GO:0009234">
    <property type="term" value="P:menaquinone biosynthetic process"/>
    <property type="evidence" value="ECO:0007669"/>
    <property type="project" value="UniProtKB-UniRule"/>
</dbReference>
<dbReference type="PROSITE" id="PS01183">
    <property type="entry name" value="UBIE_1"/>
    <property type="match status" value="1"/>
</dbReference>
<comment type="catalytic activity">
    <reaction evidence="5">
        <text>a 2-demethylmenaquinol + S-adenosyl-L-methionine = a menaquinol + S-adenosyl-L-homocysteine + H(+)</text>
        <dbReference type="Rhea" id="RHEA:42640"/>
        <dbReference type="Rhea" id="RHEA-COMP:9539"/>
        <dbReference type="Rhea" id="RHEA-COMP:9563"/>
        <dbReference type="ChEBI" id="CHEBI:15378"/>
        <dbReference type="ChEBI" id="CHEBI:18151"/>
        <dbReference type="ChEBI" id="CHEBI:55437"/>
        <dbReference type="ChEBI" id="CHEBI:57856"/>
        <dbReference type="ChEBI" id="CHEBI:59789"/>
        <dbReference type="EC" id="2.1.1.163"/>
    </reaction>
</comment>
<evidence type="ECO:0000256" key="3">
    <source>
        <dbReference type="ARBA" id="ARBA00022679"/>
    </source>
</evidence>
<dbReference type="UniPathway" id="UPA00079">
    <property type="reaction ID" value="UER00169"/>
</dbReference>
<evidence type="ECO:0000313" key="8">
    <source>
        <dbReference type="Proteomes" id="UP000248798"/>
    </source>
</evidence>
<dbReference type="AlphaFoldDB" id="A0A328FC08"/>
<dbReference type="PROSITE" id="PS51608">
    <property type="entry name" value="SAM_MT_UBIE"/>
    <property type="match status" value="1"/>
</dbReference>
<dbReference type="Proteomes" id="UP000248798">
    <property type="component" value="Unassembled WGS sequence"/>
</dbReference>
<sequence>MKQELDFVKEMFDKIAPKYDFLNRLLSMRQDVYWRKEMVKAAKLESGAAVLDAACGTCDVGLEVSRVLKGRTHITGLDFSFGMLALGKKKLNCPAGQAIALVNGDALNLPVKNQQFDAGFMAFGIRNIMNRIGAMKEFYRTLKPGGRIIILELTTPQKGLMRRLYLLYFQKILPLIGSFFSKHGNAYAYLPESVLRFPDPVSFASQMKAAGFKEIRYKEMTLGIVTLFVGIKL</sequence>
<organism evidence="7 8">
    <name type="scientific">Desulfobacter hydrogenophilus</name>
    <dbReference type="NCBI Taxonomy" id="2291"/>
    <lineage>
        <taxon>Bacteria</taxon>
        <taxon>Pseudomonadati</taxon>
        <taxon>Thermodesulfobacteriota</taxon>
        <taxon>Desulfobacteria</taxon>
        <taxon>Desulfobacterales</taxon>
        <taxon>Desulfobacteraceae</taxon>
        <taxon>Desulfobacter</taxon>
    </lineage>
</organism>
<evidence type="ECO:0000256" key="1">
    <source>
        <dbReference type="ARBA" id="ARBA00022428"/>
    </source>
</evidence>
<dbReference type="SUPFAM" id="SSF53335">
    <property type="entry name" value="S-adenosyl-L-methionine-dependent methyltransferases"/>
    <property type="match status" value="1"/>
</dbReference>
<dbReference type="InterPro" id="IPR004033">
    <property type="entry name" value="UbiE/COQ5_MeTrFase"/>
</dbReference>
<dbReference type="GO" id="GO:0043770">
    <property type="term" value="F:demethylmenaquinone methyltransferase activity"/>
    <property type="evidence" value="ECO:0007669"/>
    <property type="project" value="UniProtKB-UniRule"/>
</dbReference>
<accession>A0A328FC08</accession>
<proteinExistence type="inferred from homology"/>
<dbReference type="PANTHER" id="PTHR43591:SF24">
    <property type="entry name" value="2-METHOXY-6-POLYPRENYL-1,4-BENZOQUINOL METHYLASE, MITOCHONDRIAL"/>
    <property type="match status" value="1"/>
</dbReference>